<proteinExistence type="inferred from homology"/>
<dbReference type="CDD" id="cd11484">
    <property type="entry name" value="SLC-NCS1sbd_CobB-like"/>
    <property type="match status" value="1"/>
</dbReference>
<reference evidence="7 8" key="1">
    <citation type="journal article" date="2015" name="Genome Announc.">
        <title>Expanding the biotechnology potential of lactobacilli through comparative genomics of 213 strains and associated genera.</title>
        <authorList>
            <person name="Sun Z."/>
            <person name="Harris H.M."/>
            <person name="McCann A."/>
            <person name="Guo C."/>
            <person name="Argimon S."/>
            <person name="Zhang W."/>
            <person name="Yang X."/>
            <person name="Jeffery I.B."/>
            <person name="Cooney J.C."/>
            <person name="Kagawa T.F."/>
            <person name="Liu W."/>
            <person name="Song Y."/>
            <person name="Salvetti E."/>
            <person name="Wrobel A."/>
            <person name="Rasinkangas P."/>
            <person name="Parkhill J."/>
            <person name="Rea M.C."/>
            <person name="O'Sullivan O."/>
            <person name="Ritari J."/>
            <person name="Douillard F.P."/>
            <person name="Paul Ross R."/>
            <person name="Yang R."/>
            <person name="Briner A.E."/>
            <person name="Felis G.E."/>
            <person name="de Vos W.M."/>
            <person name="Barrangou R."/>
            <person name="Klaenhammer T.R."/>
            <person name="Caufield P.W."/>
            <person name="Cui Y."/>
            <person name="Zhang H."/>
            <person name="O'Toole P.W."/>
        </authorList>
    </citation>
    <scope>NUCLEOTIDE SEQUENCE [LARGE SCALE GENOMIC DNA]</scope>
    <source>
        <strain evidence="7 8">ATCC 27304</strain>
    </source>
</reference>
<dbReference type="OrthoDB" id="9787279at2"/>
<dbReference type="Pfam" id="PF02133">
    <property type="entry name" value="Transp_cyt_pur"/>
    <property type="match status" value="1"/>
</dbReference>
<dbReference type="STRING" id="1618.IV36_GL000596"/>
<feature type="transmembrane region" description="Helical" evidence="6">
    <location>
        <begin position="235"/>
        <end position="260"/>
    </location>
</feature>
<feature type="transmembrane region" description="Helical" evidence="6">
    <location>
        <begin position="204"/>
        <end position="223"/>
    </location>
</feature>
<organism evidence="7 8">
    <name type="scientific">Liquorilactobacillus mali</name>
    <dbReference type="NCBI Taxonomy" id="1618"/>
    <lineage>
        <taxon>Bacteria</taxon>
        <taxon>Bacillati</taxon>
        <taxon>Bacillota</taxon>
        <taxon>Bacilli</taxon>
        <taxon>Lactobacillales</taxon>
        <taxon>Lactobacillaceae</taxon>
        <taxon>Liquorilactobacillus</taxon>
    </lineage>
</organism>
<keyword evidence="4 6" id="KW-1133">Transmembrane helix</keyword>
<sequence>MNKEEQKVVAQVDDFSLSRVPMDKRQPLWQVLAIQIGGFVALSQFMLGAELGYGLDFKTAVIATILGSVILEVIAFYLGLAGQKEGLPTSLLAKWAGFGTVGSALVGVAFAISLIGWFGIQNSNFAAGIITISGQHWPFGVVATITGLLVTLSVIFGFKGLAWTTVISLPLFLVMIIMATANMLEGHSLNTLVSMAAPSAKLTLTTAITLVTGNFIIGAIIMPDITRFAKSGKDVFWVTVVGTTIGELGVNVLGVLMAHATGTEEILPIIYELTGSLGILLVITSTLKINDINLYSASLGFVNFFKQVFKIDFNRGGVTLVVGIFGTIASVLGIIDKFAGFLTILGIVFPPIAAIIFIDYYVLKRSRKILDESRRTGTLPSYTETMHPVTLVAWIAGAATGYFVTWGVQSFTVLIVSSVVYYVGMKIFDKR</sequence>
<accession>A0A0R2FSH6</accession>
<evidence type="ECO:0000256" key="3">
    <source>
        <dbReference type="ARBA" id="ARBA00022692"/>
    </source>
</evidence>
<evidence type="ECO:0000256" key="5">
    <source>
        <dbReference type="ARBA" id="ARBA00023136"/>
    </source>
</evidence>
<comment type="subcellular location">
    <subcellularLocation>
        <location evidence="1">Membrane</location>
        <topology evidence="1">Multi-pass membrane protein</topology>
    </subcellularLocation>
</comment>
<evidence type="ECO:0000313" key="8">
    <source>
        <dbReference type="Proteomes" id="UP000051727"/>
    </source>
</evidence>
<keyword evidence="3 6" id="KW-0812">Transmembrane</keyword>
<dbReference type="PATRIC" id="fig|1618.3.peg.598"/>
<evidence type="ECO:0000313" key="7">
    <source>
        <dbReference type="EMBL" id="KRN28060.1"/>
    </source>
</evidence>
<dbReference type="GeneID" id="98316337"/>
<evidence type="ECO:0000256" key="6">
    <source>
        <dbReference type="SAM" id="Phobius"/>
    </source>
</evidence>
<feature type="transmembrane region" description="Helical" evidence="6">
    <location>
        <begin position="316"/>
        <end position="335"/>
    </location>
</feature>
<name>A0A0R2FSH6_9LACO</name>
<dbReference type="GO" id="GO:0005886">
    <property type="term" value="C:plasma membrane"/>
    <property type="evidence" value="ECO:0007669"/>
    <property type="project" value="TreeGrafter"/>
</dbReference>
<keyword evidence="5 6" id="KW-0472">Membrane</keyword>
<dbReference type="Gene3D" id="1.10.4160.10">
    <property type="entry name" value="Hydantoin permease"/>
    <property type="match status" value="1"/>
</dbReference>
<dbReference type="GO" id="GO:0015209">
    <property type="term" value="F:cytosine transmembrane transporter activity"/>
    <property type="evidence" value="ECO:0007669"/>
    <property type="project" value="InterPro"/>
</dbReference>
<feature type="transmembrane region" description="Helical" evidence="6">
    <location>
        <begin position="384"/>
        <end position="404"/>
    </location>
</feature>
<dbReference type="InterPro" id="IPR001248">
    <property type="entry name" value="Pur-cyt_permease"/>
</dbReference>
<evidence type="ECO:0000256" key="4">
    <source>
        <dbReference type="ARBA" id="ARBA00022989"/>
    </source>
</evidence>
<dbReference type="RefSeq" id="WP_003689107.1">
    <property type="nucleotide sequence ID" value="NZ_CP045035.1"/>
</dbReference>
<gene>
    <name evidence="7" type="ORF">IV36_GL000596</name>
</gene>
<protein>
    <submittedName>
        <fullName evidence="7">Cytosine purines uracil thiamine allantoin permease</fullName>
    </submittedName>
</protein>
<comment type="caution">
    <text evidence="7">The sequence shown here is derived from an EMBL/GenBank/DDBJ whole genome shotgun (WGS) entry which is preliminary data.</text>
</comment>
<dbReference type="InterPro" id="IPR030191">
    <property type="entry name" value="CodB"/>
</dbReference>
<dbReference type="EMBL" id="JQAR01000016">
    <property type="protein sequence ID" value="KRN28060.1"/>
    <property type="molecule type" value="Genomic_DNA"/>
</dbReference>
<comment type="similarity">
    <text evidence="2">Belongs to the purine-cytosine permease (2.A.39) family.</text>
</comment>
<feature type="transmembrane region" description="Helical" evidence="6">
    <location>
        <begin position="92"/>
        <end position="117"/>
    </location>
</feature>
<dbReference type="PANTHER" id="PTHR30569:SF0">
    <property type="entry name" value="CYTOSINE PERMEASE"/>
    <property type="match status" value="1"/>
</dbReference>
<feature type="transmembrane region" description="Helical" evidence="6">
    <location>
        <begin position="165"/>
        <end position="184"/>
    </location>
</feature>
<feature type="transmembrane region" description="Helical" evidence="6">
    <location>
        <begin position="137"/>
        <end position="158"/>
    </location>
</feature>
<feature type="transmembrane region" description="Helical" evidence="6">
    <location>
        <begin position="59"/>
        <end position="80"/>
    </location>
</feature>
<evidence type="ECO:0000256" key="2">
    <source>
        <dbReference type="ARBA" id="ARBA00008974"/>
    </source>
</evidence>
<feature type="transmembrane region" description="Helical" evidence="6">
    <location>
        <begin position="341"/>
        <end position="363"/>
    </location>
</feature>
<feature type="transmembrane region" description="Helical" evidence="6">
    <location>
        <begin position="28"/>
        <end position="47"/>
    </location>
</feature>
<feature type="transmembrane region" description="Helical" evidence="6">
    <location>
        <begin position="266"/>
        <end position="287"/>
    </location>
</feature>
<feature type="transmembrane region" description="Helical" evidence="6">
    <location>
        <begin position="410"/>
        <end position="428"/>
    </location>
</feature>
<evidence type="ECO:0000256" key="1">
    <source>
        <dbReference type="ARBA" id="ARBA00004141"/>
    </source>
</evidence>
<dbReference type="AlphaFoldDB" id="A0A0R2FSH6"/>
<dbReference type="PANTHER" id="PTHR30569">
    <property type="entry name" value="CYTOSINE TRANSPORTER CODB"/>
    <property type="match status" value="1"/>
</dbReference>
<dbReference type="Proteomes" id="UP000051727">
    <property type="component" value="Unassembled WGS sequence"/>
</dbReference>